<name>A0ABR0MI17_GOSAR</name>
<evidence type="ECO:0000313" key="1">
    <source>
        <dbReference type="EMBL" id="KAK5772743.1"/>
    </source>
</evidence>
<dbReference type="PANTHER" id="PTHR34023">
    <property type="entry name" value="RNASE H DOMAIN-CONTAINING PROTEIN"/>
    <property type="match status" value="1"/>
</dbReference>
<dbReference type="PANTHER" id="PTHR34023:SF4">
    <property type="entry name" value="RNASE H TYPE-1 DOMAIN-CONTAINING PROTEIN"/>
    <property type="match status" value="1"/>
</dbReference>
<proteinExistence type="predicted"/>
<dbReference type="EMBL" id="JARKNE010000013">
    <property type="protein sequence ID" value="KAK5772743.1"/>
    <property type="molecule type" value="Genomic_DNA"/>
</dbReference>
<comment type="caution">
    <text evidence="1">The sequence shown here is derived from an EMBL/GenBank/DDBJ whole genome shotgun (WGS) entry which is preliminary data.</text>
</comment>
<evidence type="ECO:0008006" key="3">
    <source>
        <dbReference type="Google" id="ProtNLM"/>
    </source>
</evidence>
<reference evidence="1 2" key="1">
    <citation type="submission" date="2023-03" db="EMBL/GenBank/DDBJ databases">
        <title>WGS of Gossypium arboreum.</title>
        <authorList>
            <person name="Yu D."/>
        </authorList>
    </citation>
    <scope>NUCLEOTIDE SEQUENCE [LARGE SCALE GENOMIC DNA]</scope>
    <source>
        <tissue evidence="1">Leaf</tissue>
    </source>
</reference>
<accession>A0ABR0MI17</accession>
<protein>
    <recommendedName>
        <fullName evidence="3">RNase H type-1 domain-containing protein</fullName>
    </recommendedName>
</protein>
<sequence>MDGAVSSSVHSAAIGGVIRDVDELRAIHKMLHRNWKVHIRHVARAPNKVADFMAKYTATGFISIQVFFIPPQAVLSLIQKDILGV</sequence>
<organism evidence="1 2">
    <name type="scientific">Gossypium arboreum</name>
    <name type="common">Tree cotton</name>
    <name type="synonym">Gossypium nanking</name>
    <dbReference type="NCBI Taxonomy" id="29729"/>
    <lineage>
        <taxon>Eukaryota</taxon>
        <taxon>Viridiplantae</taxon>
        <taxon>Streptophyta</taxon>
        <taxon>Embryophyta</taxon>
        <taxon>Tracheophyta</taxon>
        <taxon>Spermatophyta</taxon>
        <taxon>Magnoliopsida</taxon>
        <taxon>eudicotyledons</taxon>
        <taxon>Gunneridae</taxon>
        <taxon>Pentapetalae</taxon>
        <taxon>rosids</taxon>
        <taxon>malvids</taxon>
        <taxon>Malvales</taxon>
        <taxon>Malvaceae</taxon>
        <taxon>Malvoideae</taxon>
        <taxon>Gossypium</taxon>
    </lineage>
</organism>
<evidence type="ECO:0000313" key="2">
    <source>
        <dbReference type="Proteomes" id="UP001358586"/>
    </source>
</evidence>
<keyword evidence="2" id="KW-1185">Reference proteome</keyword>
<dbReference type="Proteomes" id="UP001358586">
    <property type="component" value="Chromosome 13"/>
</dbReference>
<gene>
    <name evidence="1" type="ORF">PVK06_049037</name>
</gene>